<dbReference type="Pfam" id="PF25975">
    <property type="entry name" value="CzcB_C"/>
    <property type="match status" value="1"/>
</dbReference>
<dbReference type="GO" id="GO:0030288">
    <property type="term" value="C:outer membrane-bounded periplasmic space"/>
    <property type="evidence" value="ECO:0007669"/>
    <property type="project" value="TreeGrafter"/>
</dbReference>
<keyword evidence="3" id="KW-0862">Zinc</keyword>
<evidence type="ECO:0000313" key="11">
    <source>
        <dbReference type="Proteomes" id="UP000273405"/>
    </source>
</evidence>
<organism evidence="10 11">
    <name type="scientific">Corallococcus sicarius</name>
    <dbReference type="NCBI Taxonomy" id="2316726"/>
    <lineage>
        <taxon>Bacteria</taxon>
        <taxon>Pseudomonadati</taxon>
        <taxon>Myxococcota</taxon>
        <taxon>Myxococcia</taxon>
        <taxon>Myxococcales</taxon>
        <taxon>Cystobacterineae</taxon>
        <taxon>Myxococcaceae</taxon>
        <taxon>Corallococcus</taxon>
    </lineage>
</organism>
<keyword evidence="6" id="KW-0175">Coiled coil</keyword>
<dbReference type="GO" id="GO:0022857">
    <property type="term" value="F:transmembrane transporter activity"/>
    <property type="evidence" value="ECO:0007669"/>
    <property type="project" value="InterPro"/>
</dbReference>
<dbReference type="InterPro" id="IPR058649">
    <property type="entry name" value="CzcB_C"/>
</dbReference>
<dbReference type="EMBL" id="RAWG01000026">
    <property type="protein sequence ID" value="RKH46142.1"/>
    <property type="molecule type" value="Genomic_DNA"/>
</dbReference>
<dbReference type="PANTHER" id="PTHR30097:SF4">
    <property type="entry name" value="SLR6042 PROTEIN"/>
    <property type="match status" value="1"/>
</dbReference>
<dbReference type="PANTHER" id="PTHR30097">
    <property type="entry name" value="CATION EFFLUX SYSTEM PROTEIN CUSB"/>
    <property type="match status" value="1"/>
</dbReference>
<evidence type="ECO:0000259" key="7">
    <source>
        <dbReference type="Pfam" id="PF25954"/>
    </source>
</evidence>
<dbReference type="InterPro" id="IPR006143">
    <property type="entry name" value="RND_pump_MFP"/>
</dbReference>
<protein>
    <submittedName>
        <fullName evidence="10">Efflux RND transporter periplasmic adaptor subunit</fullName>
    </submittedName>
</protein>
<dbReference type="Gene3D" id="2.40.30.170">
    <property type="match status" value="1"/>
</dbReference>
<dbReference type="Gene3D" id="2.40.420.20">
    <property type="match status" value="1"/>
</dbReference>
<sequence length="514" mass="53909">MRARLGPSALAALLLWGTAGCNRDKTPAPAAQRAAAPEEAKAPAPMKLCEHGVPAELCTKCDPDLIDVFKAQDDWCEEHGLPLSHCKVHDPTLTFTAASAPPADWCKEHAVPESQCTKCNPKLVARFIEAGDYCREHGFPLSVCPVHHPDLVKAAGAEAPVFPPPTLRVRLASAQTAQEAGIETERVEKRRFGRTLEVVGQLDFNQNRLAQLSARGEALVLEVKVDVGDTVTAGQPLATLASASVGETQGQLSAAQARVSAARANAQRQETLVQNGITARKALEAAQAELAAAEGQLAGARAALGASGASLTASGGRYTLTAPFAGTVVMRDAVAGRSAAPGQVLLQVADLSTVWAQLDVPEADAGDVQAGQKVELLLEGTRGERREATLTRVGASVDPTTRTVRARVELPNPGARLKAGTFVRGRIQVEGEHDALLVPREAVQRAEGRSLVFVRREAGLYSPVAVELGAASGAHVEVVRGLKPGQDVVTTGAFLLKTEILKESIGAGCCEEGE</sequence>
<reference evidence="11" key="1">
    <citation type="submission" date="2018-09" db="EMBL/GenBank/DDBJ databases">
        <authorList>
            <person name="Livingstone P.G."/>
            <person name="Whitworth D.E."/>
        </authorList>
    </citation>
    <scope>NUCLEOTIDE SEQUENCE [LARGE SCALE GENOMIC DNA]</scope>
    <source>
        <strain evidence="11">CA040B</strain>
    </source>
</reference>
<evidence type="ECO:0000256" key="4">
    <source>
        <dbReference type="ARBA" id="ARBA00043263"/>
    </source>
</evidence>
<evidence type="ECO:0000256" key="2">
    <source>
        <dbReference type="ARBA" id="ARBA00022448"/>
    </source>
</evidence>
<dbReference type="InterPro" id="IPR051909">
    <property type="entry name" value="MFP_Cation_Efflux"/>
</dbReference>
<dbReference type="NCBIfam" id="TIGR01730">
    <property type="entry name" value="RND_mfp"/>
    <property type="match status" value="1"/>
</dbReference>
<dbReference type="RefSeq" id="WP_120624337.1">
    <property type="nucleotide sequence ID" value="NZ_RAWG01000026.1"/>
</dbReference>
<keyword evidence="4" id="KW-0105">Cadmium resistance</keyword>
<evidence type="ECO:0000259" key="9">
    <source>
        <dbReference type="Pfam" id="PF25975"/>
    </source>
</evidence>
<proteinExistence type="inferred from homology"/>
<evidence type="ECO:0000256" key="1">
    <source>
        <dbReference type="ARBA" id="ARBA00009477"/>
    </source>
</evidence>
<keyword evidence="11" id="KW-1185">Reference proteome</keyword>
<dbReference type="Proteomes" id="UP000273405">
    <property type="component" value="Unassembled WGS sequence"/>
</dbReference>
<dbReference type="GO" id="GO:0060003">
    <property type="term" value="P:copper ion export"/>
    <property type="evidence" value="ECO:0007669"/>
    <property type="project" value="TreeGrafter"/>
</dbReference>
<dbReference type="Gene3D" id="1.10.287.470">
    <property type="entry name" value="Helix hairpin bin"/>
    <property type="match status" value="1"/>
</dbReference>
<gene>
    <name evidence="10" type="ORF">D7X12_06230</name>
</gene>
<dbReference type="InterPro" id="IPR058647">
    <property type="entry name" value="BSH_CzcB-like"/>
</dbReference>
<evidence type="ECO:0000313" key="10">
    <source>
        <dbReference type="EMBL" id="RKH46142.1"/>
    </source>
</evidence>
<dbReference type="GO" id="GO:0046914">
    <property type="term" value="F:transition metal ion binding"/>
    <property type="evidence" value="ECO:0007669"/>
    <property type="project" value="TreeGrafter"/>
</dbReference>
<dbReference type="SUPFAM" id="SSF111369">
    <property type="entry name" value="HlyD-like secretion proteins"/>
    <property type="match status" value="1"/>
</dbReference>
<dbReference type="AlphaFoldDB" id="A0A3A8P176"/>
<comment type="caution">
    <text evidence="10">The sequence shown here is derived from an EMBL/GenBank/DDBJ whole genome shotgun (WGS) entry which is preliminary data.</text>
</comment>
<comment type="function">
    <text evidence="5">CzcA and CzcB together would act in zinc efflux nearly as effectively as the complete czc efflux system (CzcABC). The CzcB protein is thought to funnel zinc cations to the CzcA transport protein.</text>
</comment>
<accession>A0A3A8P176</accession>
<evidence type="ECO:0000256" key="5">
    <source>
        <dbReference type="ARBA" id="ARBA00058766"/>
    </source>
</evidence>
<dbReference type="PROSITE" id="PS51257">
    <property type="entry name" value="PROKAR_LIPOPROTEIN"/>
    <property type="match status" value="1"/>
</dbReference>
<evidence type="ECO:0000256" key="3">
    <source>
        <dbReference type="ARBA" id="ARBA00022833"/>
    </source>
</evidence>
<feature type="domain" description="CzcB-like barrel-sandwich hybrid" evidence="8">
    <location>
        <begin position="209"/>
        <end position="350"/>
    </location>
</feature>
<dbReference type="GO" id="GO:0015679">
    <property type="term" value="P:plasma membrane copper ion transport"/>
    <property type="evidence" value="ECO:0007669"/>
    <property type="project" value="TreeGrafter"/>
</dbReference>
<feature type="coiled-coil region" evidence="6">
    <location>
        <begin position="252"/>
        <end position="303"/>
    </location>
</feature>
<dbReference type="InterPro" id="IPR058792">
    <property type="entry name" value="Beta-barrel_RND_2"/>
</dbReference>
<dbReference type="GO" id="GO:0016020">
    <property type="term" value="C:membrane"/>
    <property type="evidence" value="ECO:0007669"/>
    <property type="project" value="InterPro"/>
</dbReference>
<dbReference type="Pfam" id="PF25973">
    <property type="entry name" value="BSH_CzcB"/>
    <property type="match status" value="1"/>
</dbReference>
<name>A0A3A8P176_9BACT</name>
<feature type="domain" description="CusB-like beta-barrel" evidence="7">
    <location>
        <begin position="353"/>
        <end position="428"/>
    </location>
</feature>
<evidence type="ECO:0000256" key="6">
    <source>
        <dbReference type="SAM" id="Coils"/>
    </source>
</evidence>
<comment type="similarity">
    <text evidence="1">Belongs to the membrane fusion protein (MFP) (TC 8.A.1) family.</text>
</comment>
<dbReference type="OrthoDB" id="9806939at2"/>
<dbReference type="Pfam" id="PF25954">
    <property type="entry name" value="Beta-barrel_RND_2"/>
    <property type="match status" value="1"/>
</dbReference>
<feature type="domain" description="CzcB-like C-terminal circularly permuted SH3-like" evidence="9">
    <location>
        <begin position="437"/>
        <end position="497"/>
    </location>
</feature>
<dbReference type="FunFam" id="2.40.30.170:FF:000010">
    <property type="entry name" value="Efflux RND transporter periplasmic adaptor subunit"/>
    <property type="match status" value="1"/>
</dbReference>
<keyword evidence="2" id="KW-0813">Transport</keyword>
<dbReference type="FunFam" id="2.40.420.20:FF:000006">
    <property type="entry name" value="RND family efflux transporter MFP subunit"/>
    <property type="match status" value="1"/>
</dbReference>
<dbReference type="GO" id="GO:0046686">
    <property type="term" value="P:response to cadmium ion"/>
    <property type="evidence" value="ECO:0007669"/>
    <property type="project" value="UniProtKB-KW"/>
</dbReference>
<evidence type="ECO:0000259" key="8">
    <source>
        <dbReference type="Pfam" id="PF25973"/>
    </source>
</evidence>